<dbReference type="AlphaFoldDB" id="A0A4P5NW53"/>
<name>A0A4P5NW53_9PROT</name>
<gene>
    <name evidence="2" type="ORF">MSKU9_0287</name>
</gene>
<feature type="region of interest" description="Disordered" evidence="1">
    <location>
        <begin position="28"/>
        <end position="47"/>
    </location>
</feature>
<evidence type="ECO:0000313" key="2">
    <source>
        <dbReference type="EMBL" id="GCE82146.1"/>
    </source>
</evidence>
<dbReference type="Proteomes" id="UP000315095">
    <property type="component" value="Unassembled WGS sequence"/>
</dbReference>
<reference evidence="3" key="1">
    <citation type="submission" date="2017-01" db="EMBL/GenBank/DDBJ databases">
        <title>Komagataeibacter sp. MSKU9 whole genome sequencing project.</title>
        <authorList>
            <person name="Matsutani M."/>
            <person name="Naloka K."/>
            <person name="Theeragool G."/>
            <person name="Yakushi T."/>
            <person name="Matsushita K."/>
        </authorList>
    </citation>
    <scope>NUCLEOTIDE SEQUENCE [LARGE SCALE GENOMIC DNA]</scope>
    <source>
        <strain evidence="3">MSKU9</strain>
    </source>
</reference>
<comment type="caution">
    <text evidence="2">The sequence shown here is derived from an EMBL/GenBank/DDBJ whole genome shotgun (WGS) entry which is preliminary data.</text>
</comment>
<dbReference type="EMBL" id="BDLU01000011">
    <property type="protein sequence ID" value="GCE82146.1"/>
    <property type="molecule type" value="Genomic_DNA"/>
</dbReference>
<sequence>MARFEQGSIERASVETVRALGNDHAGALRADGIHDPVNVKRPVSRKPPEIRRLETGRNPDRVVMLAGNEGKAEQITQGISHGDDLR</sequence>
<proteinExistence type="predicted"/>
<keyword evidence="3" id="KW-1185">Reference proteome</keyword>
<organism evidence="2 3">
    <name type="scientific">Komagataeibacter diospyri</name>
    <dbReference type="NCBI Taxonomy" id="1932662"/>
    <lineage>
        <taxon>Bacteria</taxon>
        <taxon>Pseudomonadati</taxon>
        <taxon>Pseudomonadota</taxon>
        <taxon>Alphaproteobacteria</taxon>
        <taxon>Acetobacterales</taxon>
        <taxon>Acetobacteraceae</taxon>
        <taxon>Komagataeibacter</taxon>
    </lineage>
</organism>
<evidence type="ECO:0000313" key="3">
    <source>
        <dbReference type="Proteomes" id="UP000315095"/>
    </source>
</evidence>
<accession>A0A4P5NW53</accession>
<evidence type="ECO:0000256" key="1">
    <source>
        <dbReference type="SAM" id="MobiDB-lite"/>
    </source>
</evidence>
<protein>
    <submittedName>
        <fullName evidence="2">Uncharacterized protein</fullName>
    </submittedName>
</protein>